<comment type="caution">
    <text evidence="1">The sequence shown here is derived from an EMBL/GenBank/DDBJ whole genome shotgun (WGS) entry which is preliminary data.</text>
</comment>
<dbReference type="EMBL" id="RVVJ01000016">
    <property type="protein sequence ID" value="MML54598.1"/>
    <property type="molecule type" value="Genomic_DNA"/>
</dbReference>
<accession>A0A403QIX1</accession>
<reference evidence="1" key="1">
    <citation type="submission" date="2018-09" db="EMBL/GenBank/DDBJ databases">
        <authorList>
            <person name="Ashton P.M."/>
            <person name="Dallman T."/>
            <person name="Nair S."/>
            <person name="De Pinna E."/>
            <person name="Peters T."/>
            <person name="Grant K."/>
        </authorList>
    </citation>
    <scope>NUCLEOTIDE SEQUENCE [LARGE SCALE GENOMIC DNA]</scope>
    <source>
        <strain evidence="1">598938</strain>
    </source>
</reference>
<sequence length="66" mass="7358">MKIYFAAGKSGLNRINIATAFIWSALKIIFGGNVIMSVSKTNEEDVVYFRNGALACTLRLTKKTNW</sequence>
<organism evidence="1">
    <name type="scientific">Salmonella enterica I</name>
    <dbReference type="NCBI Taxonomy" id="59201"/>
    <lineage>
        <taxon>Bacteria</taxon>
        <taxon>Pseudomonadati</taxon>
        <taxon>Pseudomonadota</taxon>
        <taxon>Gammaproteobacteria</taxon>
        <taxon>Enterobacterales</taxon>
        <taxon>Enterobacteriaceae</taxon>
        <taxon>Salmonella</taxon>
    </lineage>
</organism>
<gene>
    <name evidence="1" type="ORF">D7N80_14960</name>
</gene>
<dbReference type="AlphaFoldDB" id="A0A403QIX1"/>
<dbReference type="Proteomes" id="UP000885348">
    <property type="component" value="Unassembled WGS sequence"/>
</dbReference>
<name>A0A403QIX1_SALET</name>
<evidence type="ECO:0000313" key="1">
    <source>
        <dbReference type="EMBL" id="MML54598.1"/>
    </source>
</evidence>
<proteinExistence type="predicted"/>
<protein>
    <submittedName>
        <fullName evidence="1">Uncharacterized protein</fullName>
    </submittedName>
</protein>